<feature type="transmembrane region" description="Helical" evidence="12">
    <location>
        <begin position="24"/>
        <end position="46"/>
    </location>
</feature>
<dbReference type="RefSeq" id="WP_120797795.1">
    <property type="nucleotide sequence ID" value="NZ_RBXL01000001.1"/>
</dbReference>
<evidence type="ECO:0000256" key="4">
    <source>
        <dbReference type="ARBA" id="ARBA00022448"/>
    </source>
</evidence>
<evidence type="ECO:0000256" key="6">
    <source>
        <dbReference type="ARBA" id="ARBA00022741"/>
    </source>
</evidence>
<dbReference type="SUPFAM" id="SSF52540">
    <property type="entry name" value="P-loop containing nucleoside triphosphate hydrolases"/>
    <property type="match status" value="1"/>
</dbReference>
<dbReference type="Gene3D" id="1.20.1560.10">
    <property type="entry name" value="ABC transporter type 1, transmembrane domain"/>
    <property type="match status" value="1"/>
</dbReference>
<feature type="transmembrane region" description="Helical" evidence="12">
    <location>
        <begin position="161"/>
        <end position="179"/>
    </location>
</feature>
<dbReference type="Gene3D" id="3.40.50.300">
    <property type="entry name" value="P-loop containing nucleotide triphosphate hydrolases"/>
    <property type="match status" value="1"/>
</dbReference>
<dbReference type="SUPFAM" id="SSF90123">
    <property type="entry name" value="ABC transporter transmembrane region"/>
    <property type="match status" value="1"/>
</dbReference>
<keyword evidence="7" id="KW-0067">ATP-binding</keyword>
<evidence type="ECO:0000259" key="13">
    <source>
        <dbReference type="PROSITE" id="PS50893"/>
    </source>
</evidence>
<comment type="similarity">
    <text evidence="2">Belongs to the ABC transporter superfamily. Drug exporter-2 (TC 3.A.1.117) family.</text>
</comment>
<comment type="subcellular location">
    <subcellularLocation>
        <location evidence="1">Cell membrane</location>
        <topology evidence="1">Multi-pass membrane protein</topology>
    </subcellularLocation>
</comment>
<evidence type="ECO:0000313" key="16">
    <source>
        <dbReference type="Proteomes" id="UP000274556"/>
    </source>
</evidence>
<dbReference type="PANTHER" id="PTHR24221">
    <property type="entry name" value="ATP-BINDING CASSETTE SUB-FAMILY B"/>
    <property type="match status" value="1"/>
</dbReference>
<evidence type="ECO:0000256" key="9">
    <source>
        <dbReference type="ARBA" id="ARBA00023136"/>
    </source>
</evidence>
<keyword evidence="5 12" id="KW-0812">Transmembrane</keyword>
<dbReference type="PROSITE" id="PS00211">
    <property type="entry name" value="ABC_TRANSPORTER_1"/>
    <property type="match status" value="1"/>
</dbReference>
<dbReference type="GO" id="GO:0016887">
    <property type="term" value="F:ATP hydrolysis activity"/>
    <property type="evidence" value="ECO:0007669"/>
    <property type="project" value="InterPro"/>
</dbReference>
<feature type="transmembrane region" description="Helical" evidence="12">
    <location>
        <begin position="278"/>
        <end position="307"/>
    </location>
</feature>
<evidence type="ECO:0000256" key="3">
    <source>
        <dbReference type="ARBA" id="ARBA00012191"/>
    </source>
</evidence>
<dbReference type="InterPro" id="IPR017871">
    <property type="entry name" value="ABC_transporter-like_CS"/>
</dbReference>
<organism evidence="15 16">
    <name type="scientific">Thiocapsa rosea</name>
    <dbReference type="NCBI Taxonomy" id="69360"/>
    <lineage>
        <taxon>Bacteria</taxon>
        <taxon>Pseudomonadati</taxon>
        <taxon>Pseudomonadota</taxon>
        <taxon>Gammaproteobacteria</taxon>
        <taxon>Chromatiales</taxon>
        <taxon>Chromatiaceae</taxon>
        <taxon>Thiocapsa</taxon>
    </lineage>
</organism>
<dbReference type="PANTHER" id="PTHR24221:SF654">
    <property type="entry name" value="ATP-BINDING CASSETTE SUB-FAMILY B MEMBER 6"/>
    <property type="match status" value="1"/>
</dbReference>
<dbReference type="InterPro" id="IPR011527">
    <property type="entry name" value="ABC1_TM_dom"/>
</dbReference>
<feature type="transmembrane region" description="Helical" evidence="12">
    <location>
        <begin position="185"/>
        <end position="203"/>
    </location>
</feature>
<keyword evidence="6" id="KW-0547">Nucleotide-binding</keyword>
<dbReference type="InterPro" id="IPR027417">
    <property type="entry name" value="P-loop_NTPase"/>
</dbReference>
<evidence type="ECO:0000256" key="2">
    <source>
        <dbReference type="ARBA" id="ARBA00006526"/>
    </source>
</evidence>
<dbReference type="EC" id="7.6.2.2" evidence="3"/>
<keyword evidence="8 12" id="KW-1133">Transmembrane helix</keyword>
<name>A0A495V8D2_9GAMM</name>
<dbReference type="Pfam" id="PF00005">
    <property type="entry name" value="ABC_tran"/>
    <property type="match status" value="1"/>
</dbReference>
<evidence type="ECO:0000313" key="15">
    <source>
        <dbReference type="EMBL" id="RKT45544.1"/>
    </source>
</evidence>
<evidence type="ECO:0000256" key="11">
    <source>
        <dbReference type="ARBA" id="ARBA00040960"/>
    </source>
</evidence>
<dbReference type="AlphaFoldDB" id="A0A495V8D2"/>
<evidence type="ECO:0000256" key="5">
    <source>
        <dbReference type="ARBA" id="ARBA00022692"/>
    </source>
</evidence>
<protein>
    <recommendedName>
        <fullName evidence="11">Multidrug resistance-like ATP-binding protein MdlB</fullName>
        <ecNumber evidence="3">7.6.2.2</ecNumber>
    </recommendedName>
</protein>
<dbReference type="PROSITE" id="PS50893">
    <property type="entry name" value="ABC_TRANSPORTER_2"/>
    <property type="match status" value="1"/>
</dbReference>
<dbReference type="SMART" id="SM00382">
    <property type="entry name" value="AAA"/>
    <property type="match status" value="1"/>
</dbReference>
<dbReference type="GO" id="GO:0005886">
    <property type="term" value="C:plasma membrane"/>
    <property type="evidence" value="ECO:0007669"/>
    <property type="project" value="UniProtKB-SubCell"/>
</dbReference>
<dbReference type="FunFam" id="3.40.50.300:FF:000604">
    <property type="entry name" value="ABC transporter B family member 28"/>
    <property type="match status" value="1"/>
</dbReference>
<comment type="catalytic activity">
    <reaction evidence="10">
        <text>ATP + H2O + xenobioticSide 1 = ADP + phosphate + xenobioticSide 2.</text>
        <dbReference type="EC" id="7.6.2.2"/>
    </reaction>
</comment>
<evidence type="ECO:0000256" key="1">
    <source>
        <dbReference type="ARBA" id="ARBA00004651"/>
    </source>
</evidence>
<feature type="domain" description="ABC transporter" evidence="13">
    <location>
        <begin position="359"/>
        <end position="599"/>
    </location>
</feature>
<dbReference type="EMBL" id="RBXL01000001">
    <property type="protein sequence ID" value="RKT45544.1"/>
    <property type="molecule type" value="Genomic_DNA"/>
</dbReference>
<proteinExistence type="inferred from homology"/>
<evidence type="ECO:0000256" key="8">
    <source>
        <dbReference type="ARBA" id="ARBA00022989"/>
    </source>
</evidence>
<dbReference type="PROSITE" id="PS50929">
    <property type="entry name" value="ABC_TM1F"/>
    <property type="match status" value="1"/>
</dbReference>
<reference evidence="15 16" key="1">
    <citation type="submission" date="2018-10" db="EMBL/GenBank/DDBJ databases">
        <title>Genomic Encyclopedia of Archaeal and Bacterial Type Strains, Phase II (KMG-II): from individual species to whole genera.</title>
        <authorList>
            <person name="Goeker M."/>
        </authorList>
    </citation>
    <scope>NUCLEOTIDE SEQUENCE [LARGE SCALE GENOMIC DNA]</scope>
    <source>
        <strain evidence="15 16">DSM 235</strain>
    </source>
</reference>
<evidence type="ECO:0000259" key="14">
    <source>
        <dbReference type="PROSITE" id="PS50929"/>
    </source>
</evidence>
<dbReference type="InterPro" id="IPR003439">
    <property type="entry name" value="ABC_transporter-like_ATP-bd"/>
</dbReference>
<dbReference type="GO" id="GO:0008559">
    <property type="term" value="F:ABC-type xenobiotic transporter activity"/>
    <property type="evidence" value="ECO:0007669"/>
    <property type="project" value="UniProtKB-EC"/>
</dbReference>
<comment type="caution">
    <text evidence="15">The sequence shown here is derived from an EMBL/GenBank/DDBJ whole genome shotgun (WGS) entry which is preliminary data.</text>
</comment>
<dbReference type="InterPro" id="IPR036640">
    <property type="entry name" value="ABC1_TM_sf"/>
</dbReference>
<gene>
    <name evidence="15" type="ORF">BDD21_3005</name>
</gene>
<keyword evidence="9 12" id="KW-0472">Membrane</keyword>
<dbReference type="GO" id="GO:0005524">
    <property type="term" value="F:ATP binding"/>
    <property type="evidence" value="ECO:0007669"/>
    <property type="project" value="UniProtKB-KW"/>
</dbReference>
<feature type="domain" description="ABC transmembrane type-1" evidence="14">
    <location>
        <begin position="28"/>
        <end position="326"/>
    </location>
</feature>
<dbReference type="OrthoDB" id="6336411at2"/>
<accession>A0A495V8D2</accession>
<dbReference type="InterPro" id="IPR039421">
    <property type="entry name" value="Type_1_exporter"/>
</dbReference>
<evidence type="ECO:0000256" key="7">
    <source>
        <dbReference type="ARBA" id="ARBA00022840"/>
    </source>
</evidence>
<dbReference type="InterPro" id="IPR003593">
    <property type="entry name" value="AAA+_ATPase"/>
</dbReference>
<keyword evidence="16" id="KW-1185">Reference proteome</keyword>
<evidence type="ECO:0000256" key="10">
    <source>
        <dbReference type="ARBA" id="ARBA00034018"/>
    </source>
</evidence>
<keyword evidence="4" id="KW-0813">Transport</keyword>
<sequence>MHQNPIRDIPHYLRVYQSYLGARMYLVFALTLAAVFAEGLGLLMLLPLLQGMDTGAAADAEPTNGIGKLLHDMLAGFGWADSTVAIILIITIAFIVKGSLLFGANAFNAVLRAQLLRELKGRLFDDYSRMSYRYYAERDTGYFINVINTQITQMLNSFRSLMQLGSQLVSAVIYIGLAFVVTWRFGLMALLIGLVLLFLFRWLSIYVRKLSRRSATENGHLSKLLIQFLNAFKYLTATGQAAHVRTTVMASIRRLTEYEMRRGIAESFTTAVREPITVVFIMLIVLVQMVALGQPLAPILVSILLFYRGLNTILSLQSSWLAALGQIGSLEMVRDEFAAQRRHKEPNSSRTLSDLSQGISLRNLHFSYAPELAPVLSNISLDIPVKTSVALVGESGAGKSTIVDLLTLMLKPDQGQVLIDSVPGDQVELSSWRRQIGYVSQETVIFDDTIANNICMWDGDTSTDSALLERVRSAARQAYIADFVESLTEGYQTLVGDRGVRLSGGQRQRLFIARELFREPNLLILDEATSALDTESERYIQESIDQLKGRITVIIIAHRLSTIRNVDYVYLFDRGRLVEHGPYQELRDTEDSRFGRLVALQSLY</sequence>
<evidence type="ECO:0000256" key="12">
    <source>
        <dbReference type="SAM" id="Phobius"/>
    </source>
</evidence>
<dbReference type="Pfam" id="PF00664">
    <property type="entry name" value="ABC_membrane"/>
    <property type="match status" value="1"/>
</dbReference>
<dbReference type="GO" id="GO:0005737">
    <property type="term" value="C:cytoplasm"/>
    <property type="evidence" value="ECO:0007669"/>
    <property type="project" value="UniProtKB-ARBA"/>
</dbReference>
<feature type="transmembrane region" description="Helical" evidence="12">
    <location>
        <begin position="84"/>
        <end position="111"/>
    </location>
</feature>
<dbReference type="GO" id="GO:0034040">
    <property type="term" value="F:ATPase-coupled lipid transmembrane transporter activity"/>
    <property type="evidence" value="ECO:0007669"/>
    <property type="project" value="TreeGrafter"/>
</dbReference>
<dbReference type="Proteomes" id="UP000274556">
    <property type="component" value="Unassembled WGS sequence"/>
</dbReference>